<feature type="transmembrane region" description="Helical" evidence="12">
    <location>
        <begin position="341"/>
        <end position="360"/>
    </location>
</feature>
<keyword evidence="6 12" id="KW-0812">Transmembrane</keyword>
<evidence type="ECO:0000256" key="12">
    <source>
        <dbReference type="SAM" id="Phobius"/>
    </source>
</evidence>
<evidence type="ECO:0000256" key="7">
    <source>
        <dbReference type="ARBA" id="ARBA00022723"/>
    </source>
</evidence>
<sequence length="380" mass="42712">MDTITLLQHYWWFIISLLGALLVFLMFVQGGQALLYNVGRTEEERNMLVNSLGRKWEFTFTTLVTFGGAFFASFPLFYSTSFGGAFYVWMAILFCFVLQAVAYEYRRKPANVFGERTFNAFLLINGILGPLLIGTAVGTFFTGAEFTVDRLNLANQGGAAVISQWATPWHGLEAVAGWRNVLLGVAVVLLAMTLACQYFLNNIDDEVIRRRSQSRMRLFGVLFVVCFVAWLLTLVLADGWAADAAGKISVEPYKYLRNLLEMPYVTVVLLLGVVSVLWSIRLGWHGSRRAVWFGGAGTVLTVLSLLLLAGWNGTAYYPSLTDMQSSLTISNSSSSLFTLKTMAWVSLFVPFVAAYIWYAWRAMNRRPITREEIRGDDHQY</sequence>
<comment type="subcellular location">
    <subcellularLocation>
        <location evidence="1">Cell membrane</location>
        <topology evidence="1">Multi-pass membrane protein</topology>
    </subcellularLocation>
</comment>
<feature type="transmembrane region" description="Helical" evidence="12">
    <location>
        <begin position="181"/>
        <end position="200"/>
    </location>
</feature>
<evidence type="ECO:0000313" key="14">
    <source>
        <dbReference type="Proteomes" id="UP000183253"/>
    </source>
</evidence>
<keyword evidence="4" id="KW-1003">Cell membrane</keyword>
<evidence type="ECO:0000313" key="13">
    <source>
        <dbReference type="EMBL" id="SEA79915.1"/>
    </source>
</evidence>
<evidence type="ECO:0000256" key="5">
    <source>
        <dbReference type="ARBA" id="ARBA00022617"/>
    </source>
</evidence>
<keyword evidence="7" id="KW-0479">Metal-binding</keyword>
<feature type="transmembrane region" description="Helical" evidence="12">
    <location>
        <begin position="12"/>
        <end position="37"/>
    </location>
</feature>
<dbReference type="RefSeq" id="WP_010266418.1">
    <property type="nucleotide sequence ID" value="NZ_CAEG01000021.1"/>
</dbReference>
<feature type="transmembrane region" description="Helical" evidence="12">
    <location>
        <begin position="262"/>
        <end position="284"/>
    </location>
</feature>
<evidence type="ECO:0000256" key="6">
    <source>
        <dbReference type="ARBA" id="ARBA00022692"/>
    </source>
</evidence>
<protein>
    <submittedName>
        <fullName evidence="13">Cytochrome bd-I ubiquinol oxidase subunit 2 apoprotein</fullName>
    </submittedName>
</protein>
<comment type="similarity">
    <text evidence="2">Belongs to the cytochrome ubiquinol oxidase subunit 2 family.</text>
</comment>
<feature type="transmembrane region" description="Helical" evidence="12">
    <location>
        <begin position="58"/>
        <end position="78"/>
    </location>
</feature>
<accession>A0A1H4E4E6</accession>
<feature type="transmembrane region" description="Helical" evidence="12">
    <location>
        <begin position="221"/>
        <end position="242"/>
    </location>
</feature>
<keyword evidence="3" id="KW-0813">Transport</keyword>
<evidence type="ECO:0000256" key="11">
    <source>
        <dbReference type="ARBA" id="ARBA00023136"/>
    </source>
</evidence>
<feature type="transmembrane region" description="Helical" evidence="12">
    <location>
        <begin position="117"/>
        <end position="141"/>
    </location>
</feature>
<keyword evidence="14" id="KW-1185">Reference proteome</keyword>
<dbReference type="GO" id="GO:0005886">
    <property type="term" value="C:plasma membrane"/>
    <property type="evidence" value="ECO:0007669"/>
    <property type="project" value="UniProtKB-SubCell"/>
</dbReference>
<keyword evidence="10" id="KW-0408">Iron</keyword>
<evidence type="ECO:0000256" key="8">
    <source>
        <dbReference type="ARBA" id="ARBA00022982"/>
    </source>
</evidence>
<reference evidence="13 14" key="1">
    <citation type="submission" date="2016-10" db="EMBL/GenBank/DDBJ databases">
        <authorList>
            <person name="de Groot N.N."/>
        </authorList>
    </citation>
    <scope>NUCLEOTIDE SEQUENCE [LARGE SCALE GENOMIC DNA]</scope>
    <source>
        <strain evidence="13 14">DSM 25383</strain>
    </source>
</reference>
<dbReference type="Pfam" id="PF02322">
    <property type="entry name" value="Cyt_bd_oxida_II"/>
    <property type="match status" value="1"/>
</dbReference>
<name>A0A1H4E4E6_9BACT</name>
<evidence type="ECO:0000256" key="4">
    <source>
        <dbReference type="ARBA" id="ARBA00022475"/>
    </source>
</evidence>
<dbReference type="PANTHER" id="PTHR43141">
    <property type="entry name" value="CYTOCHROME BD2 SUBUNIT II"/>
    <property type="match status" value="1"/>
</dbReference>
<dbReference type="GO" id="GO:0046872">
    <property type="term" value="F:metal ion binding"/>
    <property type="evidence" value="ECO:0007669"/>
    <property type="project" value="UniProtKB-KW"/>
</dbReference>
<dbReference type="EMBL" id="FNRI01000006">
    <property type="protein sequence ID" value="SEA79915.1"/>
    <property type="molecule type" value="Genomic_DNA"/>
</dbReference>
<evidence type="ECO:0000256" key="1">
    <source>
        <dbReference type="ARBA" id="ARBA00004651"/>
    </source>
</evidence>
<keyword evidence="11 12" id="KW-0472">Membrane</keyword>
<organism evidence="13 14">
    <name type="scientific">Alistipes timonensis JC136</name>
    <dbReference type="NCBI Taxonomy" id="1033731"/>
    <lineage>
        <taxon>Bacteria</taxon>
        <taxon>Pseudomonadati</taxon>
        <taxon>Bacteroidota</taxon>
        <taxon>Bacteroidia</taxon>
        <taxon>Bacteroidales</taxon>
        <taxon>Rikenellaceae</taxon>
        <taxon>Alistipes</taxon>
    </lineage>
</organism>
<keyword evidence="9 12" id="KW-1133">Transmembrane helix</keyword>
<feature type="transmembrane region" description="Helical" evidence="12">
    <location>
        <begin position="84"/>
        <end position="105"/>
    </location>
</feature>
<dbReference type="STRING" id="1033731.SAMN05444145_106182"/>
<evidence type="ECO:0000256" key="2">
    <source>
        <dbReference type="ARBA" id="ARBA00007543"/>
    </source>
</evidence>
<dbReference type="GO" id="GO:0070069">
    <property type="term" value="C:cytochrome complex"/>
    <property type="evidence" value="ECO:0007669"/>
    <property type="project" value="TreeGrafter"/>
</dbReference>
<dbReference type="PANTHER" id="PTHR43141:SF5">
    <property type="entry name" value="CYTOCHROME BD-I UBIQUINOL OXIDASE SUBUNIT 2"/>
    <property type="match status" value="1"/>
</dbReference>
<dbReference type="Proteomes" id="UP000183253">
    <property type="component" value="Unassembled WGS sequence"/>
</dbReference>
<proteinExistence type="inferred from homology"/>
<dbReference type="GO" id="GO:0016682">
    <property type="term" value="F:oxidoreductase activity, acting on diphenols and related substances as donors, oxygen as acceptor"/>
    <property type="evidence" value="ECO:0007669"/>
    <property type="project" value="TreeGrafter"/>
</dbReference>
<feature type="transmembrane region" description="Helical" evidence="12">
    <location>
        <begin position="291"/>
        <end position="311"/>
    </location>
</feature>
<evidence type="ECO:0000256" key="9">
    <source>
        <dbReference type="ARBA" id="ARBA00022989"/>
    </source>
</evidence>
<evidence type="ECO:0000256" key="3">
    <source>
        <dbReference type="ARBA" id="ARBA00022448"/>
    </source>
</evidence>
<dbReference type="OrthoDB" id="9776710at2"/>
<gene>
    <name evidence="13" type="ORF">SAMN05444145_106182</name>
</gene>
<keyword evidence="5" id="KW-0349">Heme</keyword>
<dbReference type="AlphaFoldDB" id="A0A1H4E4E6"/>
<dbReference type="GO" id="GO:0019646">
    <property type="term" value="P:aerobic electron transport chain"/>
    <property type="evidence" value="ECO:0007669"/>
    <property type="project" value="TreeGrafter"/>
</dbReference>
<keyword evidence="8" id="KW-0249">Electron transport</keyword>
<dbReference type="GO" id="GO:0009055">
    <property type="term" value="F:electron transfer activity"/>
    <property type="evidence" value="ECO:0007669"/>
    <property type="project" value="TreeGrafter"/>
</dbReference>
<dbReference type="InterPro" id="IPR003317">
    <property type="entry name" value="Cyt-d_oxidase_su2"/>
</dbReference>
<evidence type="ECO:0000256" key="10">
    <source>
        <dbReference type="ARBA" id="ARBA00023004"/>
    </source>
</evidence>